<evidence type="ECO:0000313" key="9">
    <source>
        <dbReference type="EMBL" id="KMQ80819.1"/>
    </source>
</evidence>
<dbReference type="InterPro" id="IPR050809">
    <property type="entry name" value="UgpAE/MalFG_permease"/>
</dbReference>
<feature type="transmembrane region" description="Helical" evidence="8">
    <location>
        <begin position="74"/>
        <end position="96"/>
    </location>
</feature>
<name>A0ABR5HN48_9BURK</name>
<comment type="subcellular location">
    <subcellularLocation>
        <location evidence="1">Cell inner membrane</location>
        <topology evidence="1">Multi-pass membrane protein</topology>
    </subcellularLocation>
</comment>
<evidence type="ECO:0000256" key="8">
    <source>
        <dbReference type="SAM" id="Phobius"/>
    </source>
</evidence>
<evidence type="ECO:0000256" key="6">
    <source>
        <dbReference type="ARBA" id="ARBA00022989"/>
    </source>
</evidence>
<dbReference type="EMBL" id="LELG01000037">
    <property type="protein sequence ID" value="KMQ80819.1"/>
    <property type="molecule type" value="Genomic_DNA"/>
</dbReference>
<evidence type="ECO:0000256" key="2">
    <source>
        <dbReference type="ARBA" id="ARBA00022448"/>
    </source>
</evidence>
<reference evidence="9 10" key="1">
    <citation type="submission" date="2015-06" db="EMBL/GenBank/DDBJ databases">
        <title>Comparative genomics of Burkholderia leaf nodule symbionts.</title>
        <authorList>
            <person name="Carlier A."/>
            <person name="Eberl L."/>
            <person name="Pinto-Carbo M."/>
        </authorList>
    </citation>
    <scope>NUCLEOTIDE SEQUENCE [LARGE SCALE GENOMIC DNA]</scope>
    <source>
        <strain evidence="9 10">UZHbot3</strain>
    </source>
</reference>
<gene>
    <name evidence="9" type="ORF">BPMI_00434c</name>
</gene>
<dbReference type="PANTHER" id="PTHR43227:SF9">
    <property type="entry name" value="SN-GLYCEROL-3-PHOSPHATE TRANSPORT SYSTEM PERMEASE PROTEIN UGPA"/>
    <property type="match status" value="1"/>
</dbReference>
<evidence type="ECO:0000256" key="5">
    <source>
        <dbReference type="ARBA" id="ARBA00022692"/>
    </source>
</evidence>
<organism evidence="9 10">
    <name type="scientific">Candidatus Burkholderia pumila</name>
    <dbReference type="NCBI Taxonomy" id="1090375"/>
    <lineage>
        <taxon>Bacteria</taxon>
        <taxon>Pseudomonadati</taxon>
        <taxon>Pseudomonadota</taxon>
        <taxon>Betaproteobacteria</taxon>
        <taxon>Burkholderiales</taxon>
        <taxon>Burkholderiaceae</taxon>
        <taxon>Burkholderia</taxon>
    </lineage>
</organism>
<accession>A0ABR5HN48</accession>
<keyword evidence="3" id="KW-1003">Cell membrane</keyword>
<proteinExistence type="predicted"/>
<keyword evidence="5 8" id="KW-0812">Transmembrane</keyword>
<dbReference type="PANTHER" id="PTHR43227">
    <property type="entry name" value="BLL4140 PROTEIN"/>
    <property type="match status" value="1"/>
</dbReference>
<keyword evidence="4" id="KW-0997">Cell inner membrane</keyword>
<keyword evidence="7 8" id="KW-0472">Membrane</keyword>
<evidence type="ECO:0000256" key="4">
    <source>
        <dbReference type="ARBA" id="ARBA00022519"/>
    </source>
</evidence>
<sequence>MENAFVSIRTSCRICSSRRNLRSPLCFFLWPAGEVLWQSTQTQDAFGTSSECVGLANFKQLFADPLYLSSFSTTMIFCALVTVSGLVISFLLMACADRVTRGAKAYQTLLIWPYARSRLPSLRCCGRFCSIRASGW</sequence>
<evidence type="ECO:0000313" key="10">
    <source>
        <dbReference type="Proteomes" id="UP000242951"/>
    </source>
</evidence>
<comment type="caution">
    <text evidence="9">The sequence shown here is derived from an EMBL/GenBank/DDBJ whole genome shotgun (WGS) entry which is preliminary data.</text>
</comment>
<dbReference type="Gene3D" id="1.10.3720.10">
    <property type="entry name" value="MetI-like"/>
    <property type="match status" value="1"/>
</dbReference>
<dbReference type="InterPro" id="IPR035906">
    <property type="entry name" value="MetI-like_sf"/>
</dbReference>
<dbReference type="SUPFAM" id="SSF161098">
    <property type="entry name" value="MetI-like"/>
    <property type="match status" value="1"/>
</dbReference>
<protein>
    <submittedName>
        <fullName evidence="9">Glycerol-3-phosphate ABC transporter, permease protein UgpA</fullName>
    </submittedName>
</protein>
<evidence type="ECO:0000256" key="3">
    <source>
        <dbReference type="ARBA" id="ARBA00022475"/>
    </source>
</evidence>
<keyword evidence="10" id="KW-1185">Reference proteome</keyword>
<dbReference type="Proteomes" id="UP000242951">
    <property type="component" value="Unassembled WGS sequence"/>
</dbReference>
<keyword evidence="2" id="KW-0813">Transport</keyword>
<evidence type="ECO:0000256" key="1">
    <source>
        <dbReference type="ARBA" id="ARBA00004429"/>
    </source>
</evidence>
<keyword evidence="6 8" id="KW-1133">Transmembrane helix</keyword>
<evidence type="ECO:0000256" key="7">
    <source>
        <dbReference type="ARBA" id="ARBA00023136"/>
    </source>
</evidence>